<dbReference type="VEuPathDB" id="TrichDB:TRFO_04535"/>
<dbReference type="CDD" id="cd00609">
    <property type="entry name" value="AAT_like"/>
    <property type="match status" value="1"/>
</dbReference>
<organism evidence="2 3">
    <name type="scientific">Tritrichomonas foetus</name>
    <dbReference type="NCBI Taxonomy" id="1144522"/>
    <lineage>
        <taxon>Eukaryota</taxon>
        <taxon>Metamonada</taxon>
        <taxon>Parabasalia</taxon>
        <taxon>Tritrichomonadida</taxon>
        <taxon>Tritrichomonadidae</taxon>
        <taxon>Tritrichomonas</taxon>
    </lineage>
</organism>
<dbReference type="SUPFAM" id="SSF53383">
    <property type="entry name" value="PLP-dependent transferases"/>
    <property type="match status" value="1"/>
</dbReference>
<dbReference type="InterPro" id="IPR015421">
    <property type="entry name" value="PyrdxlP-dep_Trfase_major"/>
</dbReference>
<evidence type="ECO:0000313" key="3">
    <source>
        <dbReference type="Proteomes" id="UP000179807"/>
    </source>
</evidence>
<evidence type="ECO:0000313" key="2">
    <source>
        <dbReference type="EMBL" id="OHT09463.1"/>
    </source>
</evidence>
<protein>
    <submittedName>
        <fullName evidence="2">Aminotransferase, classes I and II family protein</fullName>
    </submittedName>
</protein>
<dbReference type="InterPro" id="IPR004839">
    <property type="entry name" value="Aminotransferase_I/II_large"/>
</dbReference>
<name>A0A1J4KDE9_9EUKA</name>
<dbReference type="GO" id="GO:0030170">
    <property type="term" value="F:pyridoxal phosphate binding"/>
    <property type="evidence" value="ECO:0007669"/>
    <property type="project" value="InterPro"/>
</dbReference>
<sequence>MLSPYMLACSSGGSLIRKMSDRADKLVEEFGLDAVHNFSIGNPRVPPPPEYCQALREVAAEETPLCHGYSSTVGDKPPRECLAKLFTEIQGIPVGPEHIILTSGCAGAMNVSLRVILSVGDEVILFTPYFLEYPFYVENFHGVVKEVQTTFEEGWQINAKKLEEAINPLTRAVIINSPHNPTGVVFTQKCIDEMAEVLKRKSAEYGRPIYIISDDVYVRVVDKGVKCHQIFKSYPFSIVCYSISKDLSLPGERFGCIITNPLLENVGLLVHSLAHANEIMGFVHANRLHMRIIPNVMPATAHLELYNESREIVMKMLDDCGIKYVKPEGAFYIFPQIPEGIDEWEFCNTMADHMVIVVPGTGFKAPGFFRLSYCKPPDQILKAVPAFKAAYAETVKKIKK</sequence>
<dbReference type="AlphaFoldDB" id="A0A1J4KDE9"/>
<dbReference type="InterPro" id="IPR015422">
    <property type="entry name" value="PyrdxlP-dep_Trfase_small"/>
</dbReference>
<proteinExistence type="predicted"/>
<dbReference type="EMBL" id="MLAK01000638">
    <property type="protein sequence ID" value="OHT09463.1"/>
    <property type="molecule type" value="Genomic_DNA"/>
</dbReference>
<gene>
    <name evidence="2" type="ORF">TRFO_04535</name>
</gene>
<dbReference type="Pfam" id="PF00155">
    <property type="entry name" value="Aminotran_1_2"/>
    <property type="match status" value="1"/>
</dbReference>
<evidence type="ECO:0000259" key="1">
    <source>
        <dbReference type="Pfam" id="PF00155"/>
    </source>
</evidence>
<dbReference type="NCBIfam" id="NF005305">
    <property type="entry name" value="PRK06836.1"/>
    <property type="match status" value="1"/>
</dbReference>
<keyword evidence="3" id="KW-1185">Reference proteome</keyword>
<dbReference type="OrthoDB" id="2414662at2759"/>
<dbReference type="PANTHER" id="PTHR42691:SF1">
    <property type="entry name" value="ASPARTATE AMINOTRANSFERASE YHDR-RELATED"/>
    <property type="match status" value="1"/>
</dbReference>
<dbReference type="RefSeq" id="XP_068362599.1">
    <property type="nucleotide sequence ID" value="XM_068491959.1"/>
</dbReference>
<dbReference type="InterPro" id="IPR015424">
    <property type="entry name" value="PyrdxlP-dep_Trfase"/>
</dbReference>
<dbReference type="Gene3D" id="3.90.1150.10">
    <property type="entry name" value="Aspartate Aminotransferase, domain 1"/>
    <property type="match status" value="1"/>
</dbReference>
<dbReference type="GeneID" id="94826663"/>
<dbReference type="Proteomes" id="UP000179807">
    <property type="component" value="Unassembled WGS sequence"/>
</dbReference>
<reference evidence="2" key="1">
    <citation type="submission" date="2016-10" db="EMBL/GenBank/DDBJ databases">
        <authorList>
            <person name="Benchimol M."/>
            <person name="Almeida L.G."/>
            <person name="Vasconcelos A.T."/>
            <person name="Perreira-Neves A."/>
            <person name="Rosa I.A."/>
            <person name="Tasca T."/>
            <person name="Bogo M.R."/>
            <person name="de Souza W."/>
        </authorList>
    </citation>
    <scope>NUCLEOTIDE SEQUENCE [LARGE SCALE GENOMIC DNA]</scope>
    <source>
        <strain evidence="2">K</strain>
    </source>
</reference>
<keyword evidence="2" id="KW-0808">Transferase</keyword>
<dbReference type="Gene3D" id="3.40.640.10">
    <property type="entry name" value="Type I PLP-dependent aspartate aminotransferase-like (Major domain)"/>
    <property type="match status" value="1"/>
</dbReference>
<accession>A0A1J4KDE9</accession>
<feature type="domain" description="Aminotransferase class I/classII large" evidence="1">
    <location>
        <begin position="36"/>
        <end position="384"/>
    </location>
</feature>
<dbReference type="PANTHER" id="PTHR42691">
    <property type="entry name" value="ASPARTATE AMINOTRANSFERASE YHDR-RELATED"/>
    <property type="match status" value="1"/>
</dbReference>
<keyword evidence="2" id="KW-0032">Aminotransferase</keyword>
<comment type="caution">
    <text evidence="2">The sequence shown here is derived from an EMBL/GenBank/DDBJ whole genome shotgun (WGS) entry which is preliminary data.</text>
</comment>
<dbReference type="GO" id="GO:0008483">
    <property type="term" value="F:transaminase activity"/>
    <property type="evidence" value="ECO:0007669"/>
    <property type="project" value="UniProtKB-KW"/>
</dbReference>